<evidence type="ECO:0000256" key="2">
    <source>
        <dbReference type="ARBA" id="ARBA00023125"/>
    </source>
</evidence>
<dbReference type="PROSITE" id="PS01124">
    <property type="entry name" value="HTH_ARAC_FAMILY_2"/>
    <property type="match status" value="1"/>
</dbReference>
<evidence type="ECO:0000256" key="3">
    <source>
        <dbReference type="ARBA" id="ARBA00023163"/>
    </source>
</evidence>
<dbReference type="SUPFAM" id="SSF46689">
    <property type="entry name" value="Homeodomain-like"/>
    <property type="match status" value="2"/>
</dbReference>
<evidence type="ECO:0000256" key="1">
    <source>
        <dbReference type="ARBA" id="ARBA00023015"/>
    </source>
</evidence>
<keyword evidence="1" id="KW-0805">Transcription regulation</keyword>
<dbReference type="EMBL" id="JPWJ01000006">
    <property type="protein sequence ID" value="RCK49998.1"/>
    <property type="molecule type" value="Genomic_DNA"/>
</dbReference>
<dbReference type="SMART" id="SM00342">
    <property type="entry name" value="HTH_ARAC"/>
    <property type="match status" value="1"/>
</dbReference>
<dbReference type="Gene3D" id="1.10.10.60">
    <property type="entry name" value="Homeodomain-like"/>
    <property type="match status" value="2"/>
</dbReference>
<dbReference type="Pfam" id="PF12833">
    <property type="entry name" value="HTH_18"/>
    <property type="match status" value="1"/>
</dbReference>
<evidence type="ECO:0000259" key="4">
    <source>
        <dbReference type="PROSITE" id="PS01124"/>
    </source>
</evidence>
<gene>
    <name evidence="5" type="ORF">TH44_12070</name>
</gene>
<evidence type="ECO:0000313" key="5">
    <source>
        <dbReference type="EMBL" id="RCK49998.1"/>
    </source>
</evidence>
<organism evidence="5 6">
    <name type="scientific">Thalassospira xiamenensis</name>
    <dbReference type="NCBI Taxonomy" id="220697"/>
    <lineage>
        <taxon>Bacteria</taxon>
        <taxon>Pseudomonadati</taxon>
        <taxon>Pseudomonadota</taxon>
        <taxon>Alphaproteobacteria</taxon>
        <taxon>Rhodospirillales</taxon>
        <taxon>Thalassospiraceae</taxon>
        <taxon>Thalassospira</taxon>
    </lineage>
</organism>
<feature type="domain" description="HTH araC/xylS-type" evidence="4">
    <location>
        <begin position="192"/>
        <end position="290"/>
    </location>
</feature>
<dbReference type="GO" id="GO:0043565">
    <property type="term" value="F:sequence-specific DNA binding"/>
    <property type="evidence" value="ECO:0007669"/>
    <property type="project" value="InterPro"/>
</dbReference>
<protein>
    <recommendedName>
        <fullName evidence="4">HTH araC/xylS-type domain-containing protein</fullName>
    </recommendedName>
</protein>
<dbReference type="Proteomes" id="UP000252266">
    <property type="component" value="Unassembled WGS sequence"/>
</dbReference>
<keyword evidence="2" id="KW-0238">DNA-binding</keyword>
<comment type="caution">
    <text evidence="5">The sequence shown here is derived from an EMBL/GenBank/DDBJ whole genome shotgun (WGS) entry which is preliminary data.</text>
</comment>
<proteinExistence type="predicted"/>
<dbReference type="PANTHER" id="PTHR43280:SF2">
    <property type="entry name" value="HTH-TYPE TRANSCRIPTIONAL REGULATOR EXSA"/>
    <property type="match status" value="1"/>
</dbReference>
<accession>A0A367X8M8</accession>
<dbReference type="AlphaFoldDB" id="A0A367X8M8"/>
<dbReference type="InterPro" id="IPR009057">
    <property type="entry name" value="Homeodomain-like_sf"/>
</dbReference>
<evidence type="ECO:0000313" key="6">
    <source>
        <dbReference type="Proteomes" id="UP000252266"/>
    </source>
</evidence>
<keyword evidence="3" id="KW-0804">Transcription</keyword>
<dbReference type="RefSeq" id="WP_062958886.1">
    <property type="nucleotide sequence ID" value="NZ_JALLPZ010000001.1"/>
</dbReference>
<dbReference type="GO" id="GO:0003700">
    <property type="term" value="F:DNA-binding transcription factor activity"/>
    <property type="evidence" value="ECO:0007669"/>
    <property type="project" value="InterPro"/>
</dbReference>
<reference evidence="5 6" key="1">
    <citation type="submission" date="2014-07" db="EMBL/GenBank/DDBJ databases">
        <title>Draft genome sequence of Thalassospira xiamenensis IB13.</title>
        <authorList>
            <person name="Lai Q."/>
            <person name="Shao Z."/>
        </authorList>
    </citation>
    <scope>NUCLEOTIDE SEQUENCE [LARGE SCALE GENOMIC DNA]</scope>
    <source>
        <strain evidence="5 6">IB13</strain>
    </source>
</reference>
<sequence length="296" mass="33399">MVDTEIWDFSSAIPTKHLKFLYHKTVGDLFICRCNVSACEGLVLGTAQPCIALHEGDPVLLHYTSARKGYHLKVRYGHIHISNANSLAKLSWSSTQKLLVVAMGAKFIDDNVTSAFSGSIPYLPSRLAVRNDWLLELLLYMRKSLGEPSHCNSACLELVGISLIIKLYELFGKKCLSQSSAITGGLGLMREKNIKTYIEQHLTENIRLADLAQRVNLSTDYFRKAFKQSFGKSPWRYIRERRINIAKEMLITSDQSITEIALNLQFSSHAHFTDTFHQITGIAPSKFRNNSNRGLF</sequence>
<dbReference type="PANTHER" id="PTHR43280">
    <property type="entry name" value="ARAC-FAMILY TRANSCRIPTIONAL REGULATOR"/>
    <property type="match status" value="1"/>
</dbReference>
<name>A0A367X8M8_9PROT</name>
<dbReference type="InterPro" id="IPR018060">
    <property type="entry name" value="HTH_AraC"/>
</dbReference>